<keyword evidence="2" id="KW-0547">Nucleotide-binding</keyword>
<dbReference type="SUPFAM" id="SSF56112">
    <property type="entry name" value="Protein kinase-like (PK-like)"/>
    <property type="match status" value="1"/>
</dbReference>
<dbReference type="InterPro" id="IPR050235">
    <property type="entry name" value="CK1_Ser-Thr_kinase"/>
</dbReference>
<dbReference type="Pfam" id="PF00069">
    <property type="entry name" value="Pkinase"/>
    <property type="match status" value="1"/>
</dbReference>
<dbReference type="Gene3D" id="1.10.510.10">
    <property type="entry name" value="Transferase(Phosphotransferase) domain 1"/>
    <property type="match status" value="1"/>
</dbReference>
<evidence type="ECO:0000256" key="3">
    <source>
        <dbReference type="ARBA" id="ARBA00022840"/>
    </source>
</evidence>
<dbReference type="EMBL" id="MN739428">
    <property type="protein sequence ID" value="QHT04400.1"/>
    <property type="molecule type" value="Genomic_DNA"/>
</dbReference>
<keyword evidence="3" id="KW-0067">ATP-binding</keyword>
<dbReference type="EC" id="2.7.11.1" evidence="1"/>
<dbReference type="PROSITE" id="PS00108">
    <property type="entry name" value="PROTEIN_KINASE_ST"/>
    <property type="match status" value="1"/>
</dbReference>
<name>A0A6C0CKI4_9ZZZZ</name>
<dbReference type="InterPro" id="IPR017441">
    <property type="entry name" value="Protein_kinase_ATP_BS"/>
</dbReference>
<dbReference type="SMART" id="SM00220">
    <property type="entry name" value="S_TKc"/>
    <property type="match status" value="1"/>
</dbReference>
<feature type="domain" description="Protein kinase" evidence="4">
    <location>
        <begin position="7"/>
        <end position="277"/>
    </location>
</feature>
<evidence type="ECO:0000313" key="5">
    <source>
        <dbReference type="EMBL" id="QHT04400.1"/>
    </source>
</evidence>
<accession>A0A6C0CKI4</accession>
<proteinExistence type="predicted"/>
<dbReference type="GO" id="GO:0004674">
    <property type="term" value="F:protein serine/threonine kinase activity"/>
    <property type="evidence" value="ECO:0007669"/>
    <property type="project" value="UniProtKB-EC"/>
</dbReference>
<dbReference type="InterPro" id="IPR011009">
    <property type="entry name" value="Kinase-like_dom_sf"/>
</dbReference>
<dbReference type="InterPro" id="IPR008271">
    <property type="entry name" value="Ser/Thr_kinase_AS"/>
</dbReference>
<dbReference type="AlphaFoldDB" id="A0A6C0CKI4"/>
<organism evidence="5">
    <name type="scientific">viral metagenome</name>
    <dbReference type="NCBI Taxonomy" id="1070528"/>
    <lineage>
        <taxon>unclassified sequences</taxon>
        <taxon>metagenomes</taxon>
        <taxon>organismal metagenomes</taxon>
    </lineage>
</organism>
<protein>
    <recommendedName>
        <fullName evidence="1">non-specific serine/threonine protein kinase</fullName>
        <ecNumber evidence="1">2.7.11.1</ecNumber>
    </recommendedName>
</protein>
<evidence type="ECO:0000259" key="4">
    <source>
        <dbReference type="PROSITE" id="PS50011"/>
    </source>
</evidence>
<reference evidence="5" key="1">
    <citation type="journal article" date="2020" name="Nature">
        <title>Giant virus diversity and host interactions through global metagenomics.</title>
        <authorList>
            <person name="Schulz F."/>
            <person name="Roux S."/>
            <person name="Paez-Espino D."/>
            <person name="Jungbluth S."/>
            <person name="Walsh D.A."/>
            <person name="Denef V.J."/>
            <person name="McMahon K.D."/>
            <person name="Konstantinidis K.T."/>
            <person name="Eloe-Fadrosh E.A."/>
            <person name="Kyrpides N.C."/>
            <person name="Woyke T."/>
        </authorList>
    </citation>
    <scope>NUCLEOTIDE SEQUENCE</scope>
    <source>
        <strain evidence="5">GVMAG-M-3300021185-45</strain>
    </source>
</reference>
<dbReference type="PANTHER" id="PTHR11909">
    <property type="entry name" value="CASEIN KINASE-RELATED"/>
    <property type="match status" value="1"/>
</dbReference>
<sequence>MQLINDYKLVAKIGKGSYGEVWKASHINKKKNVAIKIEKKSSKNILKYETLILRYLKDLNCVVNSKYYGETESFNFLVMEMLNKQVDEYYNDLILKNKDKINLIKKIGLQMLHCIENIHILGIIHRDIKPGNFLIDDSVDKLKLIDFGLSKQYIDSNGIHKKNKTHENIIGTLRYISVNIHAGYEPSRRDDLISMIYILLYLFLGKLPWQGIIASSLREKEIKINNKKIEFSKEIKLNKNIPEKFIEVYNYVHSLSYDETPSYDFISFLFKTIKEIT</sequence>
<dbReference type="PROSITE" id="PS50011">
    <property type="entry name" value="PROTEIN_KINASE_DOM"/>
    <property type="match status" value="1"/>
</dbReference>
<dbReference type="PROSITE" id="PS00107">
    <property type="entry name" value="PROTEIN_KINASE_ATP"/>
    <property type="match status" value="1"/>
</dbReference>
<dbReference type="GO" id="GO:0005524">
    <property type="term" value="F:ATP binding"/>
    <property type="evidence" value="ECO:0007669"/>
    <property type="project" value="UniProtKB-KW"/>
</dbReference>
<dbReference type="InterPro" id="IPR000719">
    <property type="entry name" value="Prot_kinase_dom"/>
</dbReference>
<evidence type="ECO:0000256" key="2">
    <source>
        <dbReference type="ARBA" id="ARBA00022741"/>
    </source>
</evidence>
<evidence type="ECO:0000256" key="1">
    <source>
        <dbReference type="ARBA" id="ARBA00012513"/>
    </source>
</evidence>